<dbReference type="Gene3D" id="1.20.1720.10">
    <property type="entry name" value="Multidrug resistance protein D"/>
    <property type="match status" value="1"/>
</dbReference>
<dbReference type="GO" id="GO:0005886">
    <property type="term" value="C:plasma membrane"/>
    <property type="evidence" value="ECO:0007669"/>
    <property type="project" value="UniProtKB-SubCell"/>
</dbReference>
<feature type="transmembrane region" description="Helical" evidence="8">
    <location>
        <begin position="485"/>
        <end position="506"/>
    </location>
</feature>
<comment type="caution">
    <text evidence="10">The sequence shown here is derived from an EMBL/GenBank/DDBJ whole genome shotgun (WGS) entry which is preliminary data.</text>
</comment>
<evidence type="ECO:0000256" key="6">
    <source>
        <dbReference type="ARBA" id="ARBA00023136"/>
    </source>
</evidence>
<feature type="transmembrane region" description="Helical" evidence="8">
    <location>
        <begin position="247"/>
        <end position="268"/>
    </location>
</feature>
<feature type="transmembrane region" description="Helical" evidence="8">
    <location>
        <begin position="354"/>
        <end position="375"/>
    </location>
</feature>
<dbReference type="NCBIfam" id="TIGR00711">
    <property type="entry name" value="efflux_EmrB"/>
    <property type="match status" value="1"/>
</dbReference>
<dbReference type="CDD" id="cd17502">
    <property type="entry name" value="MFS_Azr1_MDR_like"/>
    <property type="match status" value="1"/>
</dbReference>
<feature type="transmembrane region" description="Helical" evidence="8">
    <location>
        <begin position="221"/>
        <end position="241"/>
    </location>
</feature>
<reference evidence="10 11" key="1">
    <citation type="submission" date="2018-12" db="EMBL/GenBank/DDBJ databases">
        <authorList>
            <person name="Yang Y."/>
        </authorList>
    </citation>
    <scope>NUCLEOTIDE SEQUENCE [LARGE SCALE GENOMIC DNA]</scope>
    <source>
        <strain evidence="10 11">L-25-5w-1</strain>
    </source>
</reference>
<evidence type="ECO:0000256" key="4">
    <source>
        <dbReference type="ARBA" id="ARBA00022692"/>
    </source>
</evidence>
<dbReference type="InterPro" id="IPR004638">
    <property type="entry name" value="EmrB-like"/>
</dbReference>
<dbReference type="OrthoDB" id="9771737at2"/>
<evidence type="ECO:0000256" key="3">
    <source>
        <dbReference type="ARBA" id="ARBA00022475"/>
    </source>
</evidence>
<evidence type="ECO:0000256" key="1">
    <source>
        <dbReference type="ARBA" id="ARBA00004651"/>
    </source>
</evidence>
<keyword evidence="5 8" id="KW-1133">Transmembrane helix</keyword>
<dbReference type="InterPro" id="IPR036259">
    <property type="entry name" value="MFS_trans_sf"/>
</dbReference>
<dbReference type="Pfam" id="PF07690">
    <property type="entry name" value="MFS_1"/>
    <property type="match status" value="1"/>
</dbReference>
<name>A0A3S0R891_9PROT</name>
<feature type="transmembrane region" description="Helical" evidence="8">
    <location>
        <begin position="30"/>
        <end position="55"/>
    </location>
</feature>
<proteinExistence type="predicted"/>
<keyword evidence="3" id="KW-1003">Cell membrane</keyword>
<feature type="transmembrane region" description="Helical" evidence="8">
    <location>
        <begin position="381"/>
        <end position="405"/>
    </location>
</feature>
<keyword evidence="6 8" id="KW-0472">Membrane</keyword>
<feature type="transmembrane region" description="Helical" evidence="8">
    <location>
        <begin position="184"/>
        <end position="201"/>
    </location>
</feature>
<dbReference type="SUPFAM" id="SSF103473">
    <property type="entry name" value="MFS general substrate transporter"/>
    <property type="match status" value="1"/>
</dbReference>
<evidence type="ECO:0000256" key="5">
    <source>
        <dbReference type="ARBA" id="ARBA00022989"/>
    </source>
</evidence>
<keyword evidence="4 8" id="KW-0812">Transmembrane</keyword>
<feature type="transmembrane region" description="Helical" evidence="8">
    <location>
        <begin position="288"/>
        <end position="313"/>
    </location>
</feature>
<accession>A0A3S0R891</accession>
<keyword evidence="2" id="KW-0813">Transport</keyword>
<feature type="transmembrane region" description="Helical" evidence="8">
    <location>
        <begin position="417"/>
        <end position="440"/>
    </location>
</feature>
<dbReference type="InterPro" id="IPR020846">
    <property type="entry name" value="MFS_dom"/>
</dbReference>
<dbReference type="FunFam" id="1.20.1720.10:FF:000004">
    <property type="entry name" value="EmrB/QacA family drug resistance transporter"/>
    <property type="match status" value="1"/>
</dbReference>
<feature type="transmembrane region" description="Helical" evidence="8">
    <location>
        <begin position="67"/>
        <end position="86"/>
    </location>
</feature>
<dbReference type="Gene3D" id="1.20.1250.20">
    <property type="entry name" value="MFS general substrate transporter like domains"/>
    <property type="match status" value="1"/>
</dbReference>
<feature type="transmembrane region" description="Helical" evidence="8">
    <location>
        <begin position="98"/>
        <end position="117"/>
    </location>
</feature>
<dbReference type="PROSITE" id="PS50850">
    <property type="entry name" value="MFS"/>
    <property type="match status" value="1"/>
</dbReference>
<feature type="domain" description="Major facilitator superfamily (MFS) profile" evidence="9">
    <location>
        <begin position="33"/>
        <end position="511"/>
    </location>
</feature>
<evidence type="ECO:0000313" key="10">
    <source>
        <dbReference type="EMBL" id="RTR19138.1"/>
    </source>
</evidence>
<keyword evidence="11" id="KW-1185">Reference proteome</keyword>
<dbReference type="AlphaFoldDB" id="A0A3S0R891"/>
<evidence type="ECO:0000256" key="8">
    <source>
        <dbReference type="SAM" id="Phobius"/>
    </source>
</evidence>
<dbReference type="RefSeq" id="WP_126616388.1">
    <property type="nucleotide sequence ID" value="NZ_JBHUCY010000030.1"/>
</dbReference>
<evidence type="ECO:0000313" key="11">
    <source>
        <dbReference type="Proteomes" id="UP000277007"/>
    </source>
</evidence>
<dbReference type="Proteomes" id="UP000277007">
    <property type="component" value="Unassembled WGS sequence"/>
</dbReference>
<feature type="region of interest" description="Disordered" evidence="7">
    <location>
        <begin position="1"/>
        <end position="22"/>
    </location>
</feature>
<comment type="subcellular location">
    <subcellularLocation>
        <location evidence="1">Cell membrane</location>
        <topology evidence="1">Multi-pass membrane protein</topology>
    </subcellularLocation>
</comment>
<protein>
    <submittedName>
        <fullName evidence="10">DHA2 family efflux MFS transporter permease subunit</fullName>
    </submittedName>
</protein>
<dbReference type="PANTHER" id="PTHR23501">
    <property type="entry name" value="MAJOR FACILITATOR SUPERFAMILY"/>
    <property type="match status" value="1"/>
</dbReference>
<dbReference type="GO" id="GO:0022857">
    <property type="term" value="F:transmembrane transporter activity"/>
    <property type="evidence" value="ECO:0007669"/>
    <property type="project" value="InterPro"/>
</dbReference>
<feature type="transmembrane region" description="Helical" evidence="8">
    <location>
        <begin position="123"/>
        <end position="144"/>
    </location>
</feature>
<evidence type="ECO:0000259" key="9">
    <source>
        <dbReference type="PROSITE" id="PS50850"/>
    </source>
</evidence>
<evidence type="ECO:0000256" key="2">
    <source>
        <dbReference type="ARBA" id="ARBA00022448"/>
    </source>
</evidence>
<dbReference type="PANTHER" id="PTHR23501:SF197">
    <property type="entry name" value="COMD"/>
    <property type="match status" value="1"/>
</dbReference>
<dbReference type="PRINTS" id="PR01036">
    <property type="entry name" value="TCRTETB"/>
</dbReference>
<feature type="transmembrane region" description="Helical" evidence="8">
    <location>
        <begin position="325"/>
        <end position="347"/>
    </location>
</feature>
<sequence>MPSPKATPSRPDAPPTQAENDRPTFTHAEIVSVFSGVALAMLMAAMDQTIVATALPTMAGELGGLEMLPWVVTAYLLASTTTTPIYGKLSDLYGRKRVLEVAILLFLAGSALCAAAQTMTQLILFRALQGLGGGGLMALAFTIIGDVVAPRERGRYQGMIGGVFALASVAGPLLGGAFTETIGWHWIFLINLPIGLAALVMTRRTLGRLPLGRAKPTIDLLGALLLTGAVTSLLVVATRGGAPGLEWTSPLCLGLAGGGAALLAAFVWHEGRTAEPILPLPLFRLPVVAVATPVVAVSAMVLFAGIVFLPLHLQLVQGANATASGLMLLPMVLGMTFGAVGGGRLIAKTGRYKLYPLAGLALAAAMYLALGLLPWVAGNGLWSTVILVPLGMGLGLVMPVMTVAVQNAVGQRDLGAATAAVGFFRSLGGSVGVAVFGAVFHATVSDRLDAAGLSGRAVLEHGASALAGLPDGVKAGVLATLEHGFATLFLLAAGLAVLSFALTLFLEELPLRSGTAPAKAEEAVA</sequence>
<evidence type="ECO:0000256" key="7">
    <source>
        <dbReference type="SAM" id="MobiDB-lite"/>
    </source>
</evidence>
<feature type="transmembrane region" description="Helical" evidence="8">
    <location>
        <begin position="156"/>
        <end position="178"/>
    </location>
</feature>
<dbReference type="InterPro" id="IPR011701">
    <property type="entry name" value="MFS"/>
</dbReference>
<organism evidence="10 11">
    <name type="scientific">Azospirillum griseum</name>
    <dbReference type="NCBI Taxonomy" id="2496639"/>
    <lineage>
        <taxon>Bacteria</taxon>
        <taxon>Pseudomonadati</taxon>
        <taxon>Pseudomonadota</taxon>
        <taxon>Alphaproteobacteria</taxon>
        <taxon>Rhodospirillales</taxon>
        <taxon>Azospirillaceae</taxon>
        <taxon>Azospirillum</taxon>
    </lineage>
</organism>
<dbReference type="EMBL" id="RXMA01000012">
    <property type="protein sequence ID" value="RTR19138.1"/>
    <property type="molecule type" value="Genomic_DNA"/>
</dbReference>
<gene>
    <name evidence="10" type="ORF">EJ903_13975</name>
</gene>